<dbReference type="EMBL" id="CP136336">
    <property type="protein sequence ID" value="WOB07979.1"/>
    <property type="molecule type" value="Genomic_DNA"/>
</dbReference>
<feature type="domain" description="HipA-like C-terminal" evidence="4">
    <location>
        <begin position="201"/>
        <end position="409"/>
    </location>
</feature>
<evidence type="ECO:0000313" key="5">
    <source>
        <dbReference type="EMBL" id="WOB07979.1"/>
    </source>
</evidence>
<keyword evidence="3" id="KW-0418">Kinase</keyword>
<dbReference type="PANTHER" id="PTHR37419">
    <property type="entry name" value="SERINE/THREONINE-PROTEIN KINASE TOXIN HIPA"/>
    <property type="match status" value="1"/>
</dbReference>
<comment type="similarity">
    <text evidence="1">Belongs to the HipA Ser/Thr kinase family.</text>
</comment>
<reference evidence="5 6" key="1">
    <citation type="submission" date="2023-10" db="EMBL/GenBank/DDBJ databases">
        <title>Bacteria for the degradation of biodegradable plastic PBAT(Polybutylene adipate terephthalate).</title>
        <authorList>
            <person name="Weon H.-Y."/>
            <person name="Yeon J."/>
        </authorList>
    </citation>
    <scope>NUCLEOTIDE SEQUENCE [LARGE SCALE GENOMIC DNA]</scope>
    <source>
        <strain evidence="5 6">SBD 7-3</strain>
    </source>
</reference>
<evidence type="ECO:0000313" key="6">
    <source>
        <dbReference type="Proteomes" id="UP001303946"/>
    </source>
</evidence>
<proteinExistence type="inferred from homology"/>
<dbReference type="InterPro" id="IPR012893">
    <property type="entry name" value="HipA-like_C"/>
</dbReference>
<keyword evidence="6" id="KW-1185">Reference proteome</keyword>
<evidence type="ECO:0000256" key="2">
    <source>
        <dbReference type="ARBA" id="ARBA00022679"/>
    </source>
</evidence>
<dbReference type="Pfam" id="PF07804">
    <property type="entry name" value="HipA_C"/>
    <property type="match status" value="1"/>
</dbReference>
<evidence type="ECO:0000256" key="3">
    <source>
        <dbReference type="ARBA" id="ARBA00022777"/>
    </source>
</evidence>
<accession>A0ABZ0CZQ2</accession>
<gene>
    <name evidence="5" type="ORF">RXV79_24130</name>
</gene>
<dbReference type="PANTHER" id="PTHR37419:SF8">
    <property type="entry name" value="TOXIN YJJJ"/>
    <property type="match status" value="1"/>
</dbReference>
<keyword evidence="2" id="KW-0808">Transferase</keyword>
<dbReference type="InterPro" id="IPR052028">
    <property type="entry name" value="HipA_Ser/Thr_kinase"/>
</dbReference>
<evidence type="ECO:0000259" key="4">
    <source>
        <dbReference type="Pfam" id="PF07804"/>
    </source>
</evidence>
<name>A0ABZ0CZQ2_9BURK</name>
<dbReference type="RefSeq" id="WP_316700631.1">
    <property type="nucleotide sequence ID" value="NZ_CP136336.1"/>
</dbReference>
<organism evidence="5 6">
    <name type="scientific">Piscinibacter gummiphilus</name>
    <dbReference type="NCBI Taxonomy" id="946333"/>
    <lineage>
        <taxon>Bacteria</taxon>
        <taxon>Pseudomonadati</taxon>
        <taxon>Pseudomonadota</taxon>
        <taxon>Betaproteobacteria</taxon>
        <taxon>Burkholderiales</taxon>
        <taxon>Sphaerotilaceae</taxon>
        <taxon>Piscinibacter</taxon>
    </lineage>
</organism>
<protein>
    <submittedName>
        <fullName evidence="5">HipA domain-containing protein</fullName>
    </submittedName>
</protein>
<sequence>MTSTQELPSRVRSLLTARGFATSAELQQATGKSQATLSRVLKGMSRDLAVLGAGKRTRYGLPHTIRGLPAQQPLWWTDEAGLTRRYGTLTFLAGAHVHVSAEHGLDVTTRDELPWFLAPLRLQGFLGREWAQRLGLDRNPEQWDVEQVLYAAICIDDHPGAISIGEPQAEMAARHPIPLQERGPRYDTLAADVSSTLPAGSSAGGEQSKFLAVLGTGEHVLVKFTPPRGTPFGERWHDLLHAEHLALQVLTEAGFAVAASRLVETTTRTYLESSRFDRLGARGRRHAVPLDAVHQAFVPGPRQTWAATCDALAAQRRLATQEAQAVHTLLSFGRLIGNSDMHFGNLSLWADAPATERFNLAPLYDMLPMRWRPDAFAGLHDYAAFEPVHLAADARATAMARDFWARLAEHAPASQALRDTAAAMHDRLPRTCRRGA</sequence>
<evidence type="ECO:0000256" key="1">
    <source>
        <dbReference type="ARBA" id="ARBA00010164"/>
    </source>
</evidence>
<dbReference type="Proteomes" id="UP001303946">
    <property type="component" value="Chromosome"/>
</dbReference>